<protein>
    <submittedName>
        <fullName evidence="1">Uncharacterized protein</fullName>
    </submittedName>
</protein>
<organism evidence="1 2">
    <name type="scientific">Avena sativa</name>
    <name type="common">Oat</name>
    <dbReference type="NCBI Taxonomy" id="4498"/>
    <lineage>
        <taxon>Eukaryota</taxon>
        <taxon>Viridiplantae</taxon>
        <taxon>Streptophyta</taxon>
        <taxon>Embryophyta</taxon>
        <taxon>Tracheophyta</taxon>
        <taxon>Spermatophyta</taxon>
        <taxon>Magnoliopsida</taxon>
        <taxon>Liliopsida</taxon>
        <taxon>Poales</taxon>
        <taxon>Poaceae</taxon>
        <taxon>BOP clade</taxon>
        <taxon>Pooideae</taxon>
        <taxon>Poodae</taxon>
        <taxon>Poeae</taxon>
        <taxon>Poeae Chloroplast Group 1 (Aveneae type)</taxon>
        <taxon>Aveninae</taxon>
        <taxon>Avena</taxon>
    </lineage>
</organism>
<sequence length="282" mass="32533">MSGFDGKEFLKEFRNLRGLKHQNVVELVGFCNESKEVVAEYEGKQVVATQIHTALCFEYVRNGSLRKHISDEYTWLNWLTRFNIIKGICQGLKYLREGLKSPVMHLDLKPDNILLDQAMVPKIADFGLSRLFGEENTIKTISSVGTFGYLPPEYIEHQVISENFDIFSLGVIITKIITGNEGYNCIADMAPTKFVKQVHDKWRRRLFQILEPRPLEVYCHQIKRCIEIALECIKRNRQERPTIQRVVSILLETETIIGDLGLQAEQVSSLVFPHFRLYSTLP</sequence>
<dbReference type="Proteomes" id="UP001732700">
    <property type="component" value="Chromosome 4C"/>
</dbReference>
<reference evidence="1" key="1">
    <citation type="submission" date="2021-05" db="EMBL/GenBank/DDBJ databases">
        <authorList>
            <person name="Scholz U."/>
            <person name="Mascher M."/>
            <person name="Fiebig A."/>
        </authorList>
    </citation>
    <scope>NUCLEOTIDE SEQUENCE [LARGE SCALE GENOMIC DNA]</scope>
</reference>
<evidence type="ECO:0000313" key="2">
    <source>
        <dbReference type="Proteomes" id="UP001732700"/>
    </source>
</evidence>
<name>A0ACD5WRH4_AVESA</name>
<keyword evidence="2" id="KW-1185">Reference proteome</keyword>
<accession>A0ACD5WRH4</accession>
<proteinExistence type="predicted"/>
<dbReference type="EnsemblPlants" id="AVESA.00010b.r2.4CG1262530.1">
    <property type="protein sequence ID" value="AVESA.00010b.r2.4CG1262530.1.CDS"/>
    <property type="gene ID" value="AVESA.00010b.r2.4CG1262530"/>
</dbReference>
<evidence type="ECO:0000313" key="1">
    <source>
        <dbReference type="EnsemblPlants" id="AVESA.00010b.r2.4CG1262530.1.CDS"/>
    </source>
</evidence>
<reference evidence="1" key="2">
    <citation type="submission" date="2025-09" db="UniProtKB">
        <authorList>
            <consortium name="EnsemblPlants"/>
        </authorList>
    </citation>
    <scope>IDENTIFICATION</scope>
</reference>